<evidence type="ECO:0000256" key="8">
    <source>
        <dbReference type="ARBA" id="ARBA00024536"/>
    </source>
</evidence>
<feature type="binding site" evidence="9">
    <location>
        <position position="296"/>
    </location>
    <ligand>
        <name>Fe(2+)</name>
        <dbReference type="ChEBI" id="CHEBI:29033"/>
    </ligand>
</feature>
<keyword evidence="2 9" id="KW-0963">Cytoplasm</keyword>
<dbReference type="GO" id="GO:0006783">
    <property type="term" value="P:heme biosynthetic process"/>
    <property type="evidence" value="ECO:0007669"/>
    <property type="project" value="UniProtKB-UniRule"/>
</dbReference>
<dbReference type="RefSeq" id="WP_142928356.1">
    <property type="nucleotide sequence ID" value="NZ_ML660098.1"/>
</dbReference>
<evidence type="ECO:0000313" key="12">
    <source>
        <dbReference type="Proteomes" id="UP000319732"/>
    </source>
</evidence>
<comment type="caution">
    <text evidence="11">The sequence shown here is derived from an EMBL/GenBank/DDBJ whole genome shotgun (WGS) entry which is preliminary data.</text>
</comment>
<evidence type="ECO:0000256" key="5">
    <source>
        <dbReference type="ARBA" id="ARBA00023133"/>
    </source>
</evidence>
<gene>
    <name evidence="9" type="primary">hemH</name>
    <name evidence="11" type="ORF">FKG94_18200</name>
</gene>
<dbReference type="InterPro" id="IPR001015">
    <property type="entry name" value="Ferrochelatase"/>
</dbReference>
<organism evidence="11 12">
    <name type="scientific">Exilibacterium tricleocarpae</name>
    <dbReference type="NCBI Taxonomy" id="2591008"/>
    <lineage>
        <taxon>Bacteria</taxon>
        <taxon>Pseudomonadati</taxon>
        <taxon>Pseudomonadota</taxon>
        <taxon>Gammaproteobacteria</taxon>
        <taxon>Cellvibrionales</taxon>
        <taxon>Cellvibrionaceae</taxon>
        <taxon>Exilibacterium</taxon>
    </lineage>
</organism>
<evidence type="ECO:0000256" key="9">
    <source>
        <dbReference type="HAMAP-Rule" id="MF_00323"/>
    </source>
</evidence>
<comment type="catalytic activity">
    <reaction evidence="9 10">
        <text>heme b + 2 H(+) = protoporphyrin IX + Fe(2+)</text>
        <dbReference type="Rhea" id="RHEA:22584"/>
        <dbReference type="ChEBI" id="CHEBI:15378"/>
        <dbReference type="ChEBI" id="CHEBI:29033"/>
        <dbReference type="ChEBI" id="CHEBI:57306"/>
        <dbReference type="ChEBI" id="CHEBI:60344"/>
        <dbReference type="EC" id="4.98.1.1"/>
    </reaction>
</comment>
<dbReference type="InterPro" id="IPR033644">
    <property type="entry name" value="Ferrochelatase_C"/>
</dbReference>
<keyword evidence="6 9" id="KW-0456">Lyase</keyword>
<keyword evidence="7 9" id="KW-0627">Porphyrin biosynthesis</keyword>
<evidence type="ECO:0000256" key="4">
    <source>
        <dbReference type="ARBA" id="ARBA00023004"/>
    </source>
</evidence>
<accession>A0A545T5W6</accession>
<dbReference type="EMBL" id="VHSG01000019">
    <property type="protein sequence ID" value="TQV72626.1"/>
    <property type="molecule type" value="Genomic_DNA"/>
</dbReference>
<comment type="similarity">
    <text evidence="1 9 10">Belongs to the ferrochelatase family.</text>
</comment>
<dbReference type="GO" id="GO:0046872">
    <property type="term" value="F:metal ion binding"/>
    <property type="evidence" value="ECO:0007669"/>
    <property type="project" value="UniProtKB-KW"/>
</dbReference>
<feature type="binding site" evidence="9">
    <location>
        <position position="215"/>
    </location>
    <ligand>
        <name>Fe(2+)</name>
        <dbReference type="ChEBI" id="CHEBI:29033"/>
    </ligand>
</feature>
<dbReference type="NCBIfam" id="TIGR00109">
    <property type="entry name" value="hemH"/>
    <property type="match status" value="1"/>
</dbReference>
<evidence type="ECO:0000256" key="7">
    <source>
        <dbReference type="ARBA" id="ARBA00023244"/>
    </source>
</evidence>
<keyword evidence="12" id="KW-1185">Reference proteome</keyword>
<evidence type="ECO:0000256" key="1">
    <source>
        <dbReference type="ARBA" id="ARBA00007718"/>
    </source>
</evidence>
<dbReference type="FunFam" id="3.40.50.1400:FF:000002">
    <property type="entry name" value="Ferrochelatase"/>
    <property type="match status" value="1"/>
</dbReference>
<dbReference type="SUPFAM" id="SSF53800">
    <property type="entry name" value="Chelatase"/>
    <property type="match status" value="1"/>
</dbReference>
<keyword evidence="4 9" id="KW-0408">Iron</keyword>
<keyword evidence="5 9" id="KW-0350">Heme biosynthesis</keyword>
<name>A0A545T5W6_9GAMM</name>
<keyword evidence="3 9" id="KW-0479">Metal-binding</keyword>
<reference evidence="11 12" key="1">
    <citation type="submission" date="2019-06" db="EMBL/GenBank/DDBJ databases">
        <title>Whole genome sequence for Cellvibrionaceae sp. R142.</title>
        <authorList>
            <person name="Wang G."/>
        </authorList>
    </citation>
    <scope>NUCLEOTIDE SEQUENCE [LARGE SCALE GENOMIC DNA]</scope>
    <source>
        <strain evidence="11 12">R142</strain>
    </source>
</reference>
<proteinExistence type="inferred from homology"/>
<evidence type="ECO:0000313" key="11">
    <source>
        <dbReference type="EMBL" id="TQV72626.1"/>
    </source>
</evidence>
<dbReference type="CDD" id="cd00419">
    <property type="entry name" value="Ferrochelatase_C"/>
    <property type="match status" value="1"/>
</dbReference>
<dbReference type="Proteomes" id="UP000319732">
    <property type="component" value="Unassembled WGS sequence"/>
</dbReference>
<comment type="catalytic activity">
    <reaction evidence="8">
        <text>Fe-coproporphyrin III + 2 H(+) = coproporphyrin III + Fe(2+)</text>
        <dbReference type="Rhea" id="RHEA:49572"/>
        <dbReference type="ChEBI" id="CHEBI:15378"/>
        <dbReference type="ChEBI" id="CHEBI:29033"/>
        <dbReference type="ChEBI" id="CHEBI:68438"/>
        <dbReference type="ChEBI" id="CHEBI:131725"/>
        <dbReference type="EC" id="4.99.1.9"/>
    </reaction>
    <physiologicalReaction direction="right-to-left" evidence="8">
        <dbReference type="Rhea" id="RHEA:49574"/>
    </physiologicalReaction>
</comment>
<dbReference type="CDD" id="cd03411">
    <property type="entry name" value="Ferrochelatase_N"/>
    <property type="match status" value="1"/>
</dbReference>
<evidence type="ECO:0000256" key="2">
    <source>
        <dbReference type="ARBA" id="ARBA00022490"/>
    </source>
</evidence>
<sequence length="346" mass="38825">MARYSALSDKNHDQLHSKLKQNATRTGILITNLGTPDAPTPAALRRYLAEFLADPRVVEIPRLLWLCILHGIILRIRPRKSAALYRQIWWEKGSPLLVISSRQREKLQQQLGDAAVVKLGMRYGNPAIATALREFQAEGIDRVVVLPLYPQYGGPTTGATFDAVAGELRRWRRVPQLHFINSYFDSPAYIDALGKSIATYIDSHGMPDRLLLSYHGMPKQFLLSGDPYYCHSLKTTRLLREQLGLDEDRVITCFQSRFGKAEWLQPYTDKTLETLAQDGVKSVAIACPAFSVDCLETLEEIAIQNREIFLDAGGSRYDYIPALNDGDDHIAALAALVKPFLPSHHA</sequence>
<comment type="function">
    <text evidence="9 10">Catalyzes the ferrous insertion into protoporphyrin IX.</text>
</comment>
<dbReference type="GO" id="GO:0005737">
    <property type="term" value="C:cytoplasm"/>
    <property type="evidence" value="ECO:0007669"/>
    <property type="project" value="UniProtKB-SubCell"/>
</dbReference>
<evidence type="ECO:0000256" key="6">
    <source>
        <dbReference type="ARBA" id="ARBA00023239"/>
    </source>
</evidence>
<comment type="subcellular location">
    <subcellularLocation>
        <location evidence="9 10">Cytoplasm</location>
    </subcellularLocation>
</comment>
<dbReference type="InterPro" id="IPR019772">
    <property type="entry name" value="Ferrochelatase_AS"/>
</dbReference>
<dbReference type="Gene3D" id="3.40.50.1400">
    <property type="match status" value="2"/>
</dbReference>
<dbReference type="UniPathway" id="UPA00252">
    <property type="reaction ID" value="UER00325"/>
</dbReference>
<dbReference type="PANTHER" id="PTHR11108:SF1">
    <property type="entry name" value="FERROCHELATASE, MITOCHONDRIAL"/>
    <property type="match status" value="1"/>
</dbReference>
<dbReference type="AlphaFoldDB" id="A0A545T5W6"/>
<dbReference type="HAMAP" id="MF_00323">
    <property type="entry name" value="Ferrochelatase"/>
    <property type="match status" value="1"/>
</dbReference>
<dbReference type="InterPro" id="IPR033659">
    <property type="entry name" value="Ferrochelatase_N"/>
</dbReference>
<dbReference type="GO" id="GO:0004325">
    <property type="term" value="F:ferrochelatase activity"/>
    <property type="evidence" value="ECO:0007669"/>
    <property type="project" value="UniProtKB-UniRule"/>
</dbReference>
<dbReference type="PROSITE" id="PS00534">
    <property type="entry name" value="FERROCHELATASE"/>
    <property type="match status" value="1"/>
</dbReference>
<dbReference type="EC" id="4.98.1.1" evidence="9 10"/>
<dbReference type="PANTHER" id="PTHR11108">
    <property type="entry name" value="FERROCHELATASE"/>
    <property type="match status" value="1"/>
</dbReference>
<dbReference type="OrthoDB" id="9809741at2"/>
<evidence type="ECO:0000256" key="10">
    <source>
        <dbReference type="RuleBase" id="RU000607"/>
    </source>
</evidence>
<evidence type="ECO:0000256" key="3">
    <source>
        <dbReference type="ARBA" id="ARBA00022723"/>
    </source>
</evidence>
<dbReference type="Pfam" id="PF00762">
    <property type="entry name" value="Ferrochelatase"/>
    <property type="match status" value="1"/>
</dbReference>
<comment type="pathway">
    <text evidence="9 10">Porphyrin-containing compound metabolism; protoheme biosynthesis; protoheme from protoporphyrin-IX: step 1/1.</text>
</comment>
<protein>
    <recommendedName>
        <fullName evidence="9 10">Ferrochelatase</fullName>
        <ecNumber evidence="9 10">4.98.1.1</ecNumber>
    </recommendedName>
    <alternativeName>
        <fullName evidence="9">Heme synthase</fullName>
    </alternativeName>
    <alternativeName>
        <fullName evidence="9">Protoheme ferro-lyase</fullName>
    </alternativeName>
</protein>